<organism evidence="3 4">
    <name type="scientific">Myxococcus llanfairpwllgwyngyllgogerychwyrndrobwllllantysiliogogogochensis</name>
    <dbReference type="NCBI Taxonomy" id="2590453"/>
    <lineage>
        <taxon>Bacteria</taxon>
        <taxon>Pseudomonadati</taxon>
        <taxon>Myxococcota</taxon>
        <taxon>Myxococcia</taxon>
        <taxon>Myxococcales</taxon>
        <taxon>Cystobacterineae</taxon>
        <taxon>Myxococcaceae</taxon>
        <taxon>Myxococcus</taxon>
    </lineage>
</organism>
<evidence type="ECO:0000259" key="2">
    <source>
        <dbReference type="Pfam" id="PF12158"/>
    </source>
</evidence>
<proteinExistence type="predicted"/>
<gene>
    <name evidence="3" type="ORF">FJV41_45580</name>
</gene>
<keyword evidence="4" id="KW-1185">Reference proteome</keyword>
<name>A0A540WJQ2_9BACT</name>
<dbReference type="InterPro" id="IPR021994">
    <property type="entry name" value="DUF3592"/>
</dbReference>
<dbReference type="AlphaFoldDB" id="A0A540WJQ2"/>
<evidence type="ECO:0000313" key="3">
    <source>
        <dbReference type="EMBL" id="TQF09256.1"/>
    </source>
</evidence>
<reference evidence="3 4" key="1">
    <citation type="submission" date="2019-06" db="EMBL/GenBank/DDBJ databases">
        <authorList>
            <person name="Livingstone P."/>
            <person name="Whitworth D."/>
        </authorList>
    </citation>
    <scope>NUCLEOTIDE SEQUENCE [LARGE SCALE GENOMIC DNA]</scope>
    <source>
        <strain evidence="3 4">AM401</strain>
    </source>
</reference>
<dbReference type="EMBL" id="VIFM01000370">
    <property type="protein sequence ID" value="TQF09256.1"/>
    <property type="molecule type" value="Genomic_DNA"/>
</dbReference>
<protein>
    <submittedName>
        <fullName evidence="3">DUF3592 domain-containing protein</fullName>
    </submittedName>
</protein>
<keyword evidence="1" id="KW-1133">Transmembrane helix</keyword>
<dbReference type="OrthoDB" id="4750277at2"/>
<dbReference type="RefSeq" id="WP_141648903.1">
    <property type="nucleotide sequence ID" value="NZ_VIFM01000370.1"/>
</dbReference>
<keyword evidence="1" id="KW-0472">Membrane</keyword>
<sequence length="165" mass="17879">MMKVLLAGLMLVFGGMLAFGGGRMLYRAHASERWPTTEGTVVSSGVETVRNRRTTRFHPEVKYEYSVGGHSYSADTISFGGNDTGALPDAQRLTHRYASGTKLPVHYEPDDPAIACVECGNAGMSSYVVMFGGLAFAGLAGAGMVDMVRSDVRERRRLKGQRLAR</sequence>
<evidence type="ECO:0000313" key="4">
    <source>
        <dbReference type="Proteomes" id="UP000315369"/>
    </source>
</evidence>
<comment type="caution">
    <text evidence="3">The sequence shown here is derived from an EMBL/GenBank/DDBJ whole genome shotgun (WGS) entry which is preliminary data.</text>
</comment>
<accession>A0A540WJQ2</accession>
<dbReference type="Proteomes" id="UP000315369">
    <property type="component" value="Unassembled WGS sequence"/>
</dbReference>
<feature type="domain" description="DUF3592" evidence="2">
    <location>
        <begin position="37"/>
        <end position="118"/>
    </location>
</feature>
<feature type="transmembrane region" description="Helical" evidence="1">
    <location>
        <begin position="127"/>
        <end position="148"/>
    </location>
</feature>
<evidence type="ECO:0000256" key="1">
    <source>
        <dbReference type="SAM" id="Phobius"/>
    </source>
</evidence>
<keyword evidence="1" id="KW-0812">Transmembrane</keyword>
<dbReference type="Pfam" id="PF12158">
    <property type="entry name" value="DUF3592"/>
    <property type="match status" value="1"/>
</dbReference>